<dbReference type="Gene3D" id="3.40.50.300">
    <property type="entry name" value="P-loop containing nucleotide triphosphate hydrolases"/>
    <property type="match status" value="1"/>
</dbReference>
<dbReference type="InterPro" id="IPR005225">
    <property type="entry name" value="Small_GTP-bd"/>
</dbReference>
<dbReference type="PANTHER" id="PTHR47977">
    <property type="entry name" value="RAS-RELATED PROTEIN RAB"/>
    <property type="match status" value="1"/>
</dbReference>
<dbReference type="SMART" id="SM00177">
    <property type="entry name" value="ARF"/>
    <property type="match status" value="1"/>
</dbReference>
<dbReference type="FunFam" id="3.40.50.300:FF:001018">
    <property type="entry name" value="Rab family GTPase"/>
    <property type="match status" value="1"/>
</dbReference>
<proteinExistence type="predicted"/>
<dbReference type="InterPro" id="IPR001806">
    <property type="entry name" value="Small_GTPase"/>
</dbReference>
<organism evidence="6 7">
    <name type="scientific">Anaeramoeba flamelloides</name>
    <dbReference type="NCBI Taxonomy" id="1746091"/>
    <lineage>
        <taxon>Eukaryota</taxon>
        <taxon>Metamonada</taxon>
        <taxon>Anaeramoebidae</taxon>
        <taxon>Anaeramoeba</taxon>
    </lineage>
</organism>
<dbReference type="SMART" id="SM00175">
    <property type="entry name" value="RAB"/>
    <property type="match status" value="1"/>
</dbReference>
<dbReference type="PROSITE" id="PS51419">
    <property type="entry name" value="RAB"/>
    <property type="match status" value="1"/>
</dbReference>
<evidence type="ECO:0000256" key="1">
    <source>
        <dbReference type="ARBA" id="ARBA00022741"/>
    </source>
</evidence>
<sequence>MTYCDYDFLFKILLIGDSGVGKSSVLLRFTDEFYMDSYISTIGVDFKIRSVGIDDKNVKLQIWDTAGQERFRTITRSYYRGTKGIILVYDITNRDSFQNIKEWLQEIENYGNSNVCKMIIGNKCDCEDERQVKAEEGEELAKQLGVQFLETSAKTNCNVEESFLQMARTIKNNTLKQETKINNSIRVTKSGKTIRNRGIFGKKFC</sequence>
<gene>
    <name evidence="6" type="ORF">M0812_20697</name>
</gene>
<dbReference type="Pfam" id="PF00071">
    <property type="entry name" value="Ras"/>
    <property type="match status" value="1"/>
</dbReference>
<dbReference type="EMBL" id="JANTQA010000047">
    <property type="protein sequence ID" value="KAJ3431776.1"/>
    <property type="molecule type" value="Genomic_DNA"/>
</dbReference>
<evidence type="ECO:0000256" key="3">
    <source>
        <dbReference type="ARBA" id="ARBA00053444"/>
    </source>
</evidence>
<dbReference type="PRINTS" id="PR00449">
    <property type="entry name" value="RASTRNSFRMNG"/>
</dbReference>
<dbReference type="GO" id="GO:0005525">
    <property type="term" value="F:GTP binding"/>
    <property type="evidence" value="ECO:0007669"/>
    <property type="project" value="UniProtKB-KW"/>
</dbReference>
<comment type="caution">
    <text evidence="6">The sequence shown here is derived from an EMBL/GenBank/DDBJ whole genome shotgun (WGS) entry which is preliminary data.</text>
</comment>
<dbReference type="PROSITE" id="PS51420">
    <property type="entry name" value="RHO"/>
    <property type="match status" value="1"/>
</dbReference>
<dbReference type="SMART" id="SM00173">
    <property type="entry name" value="RAS"/>
    <property type="match status" value="1"/>
</dbReference>
<comment type="function">
    <text evidence="3">Protein transport. Probably involved in vesicular traffic from ER to Golgi.</text>
</comment>
<dbReference type="InterPro" id="IPR050227">
    <property type="entry name" value="Rab"/>
</dbReference>
<reference evidence="6" key="1">
    <citation type="submission" date="2022-08" db="EMBL/GenBank/DDBJ databases">
        <title>Novel sulphate-reducing endosymbionts in the free-living metamonad Anaeramoeba.</title>
        <authorList>
            <person name="Jerlstrom-Hultqvist J."/>
            <person name="Cepicka I."/>
            <person name="Gallot-Lavallee L."/>
            <person name="Salas-Leiva D."/>
            <person name="Curtis B.A."/>
            <person name="Zahonova K."/>
            <person name="Pipaliya S."/>
            <person name="Dacks J."/>
            <person name="Roger A.J."/>
        </authorList>
    </citation>
    <scope>NUCLEOTIDE SEQUENCE</scope>
    <source>
        <strain evidence="6">Busselton2</strain>
    </source>
</reference>
<dbReference type="Proteomes" id="UP001146793">
    <property type="component" value="Unassembled WGS sequence"/>
</dbReference>
<dbReference type="SMART" id="SM00174">
    <property type="entry name" value="RHO"/>
    <property type="match status" value="1"/>
</dbReference>
<name>A0AAV7YPU3_9EUKA</name>
<keyword evidence="1" id="KW-0547">Nucleotide-binding</keyword>
<evidence type="ECO:0000256" key="2">
    <source>
        <dbReference type="ARBA" id="ARBA00023134"/>
    </source>
</evidence>
<protein>
    <recommendedName>
        <fullName evidence="4">Ras-related protein Rab-1</fullName>
    </recommendedName>
    <alternativeName>
        <fullName evidence="5">Small GTP-binding protein rab1</fullName>
    </alternativeName>
</protein>
<dbReference type="SMART" id="SM00176">
    <property type="entry name" value="RAN"/>
    <property type="match status" value="1"/>
</dbReference>
<evidence type="ECO:0000256" key="5">
    <source>
        <dbReference type="ARBA" id="ARBA00081865"/>
    </source>
</evidence>
<dbReference type="PROSITE" id="PS51421">
    <property type="entry name" value="RAS"/>
    <property type="match status" value="1"/>
</dbReference>
<dbReference type="SUPFAM" id="SSF52540">
    <property type="entry name" value="P-loop containing nucleoside triphosphate hydrolases"/>
    <property type="match status" value="1"/>
</dbReference>
<evidence type="ECO:0000313" key="7">
    <source>
        <dbReference type="Proteomes" id="UP001146793"/>
    </source>
</evidence>
<dbReference type="AlphaFoldDB" id="A0AAV7YPU3"/>
<dbReference type="InterPro" id="IPR027417">
    <property type="entry name" value="P-loop_NTPase"/>
</dbReference>
<keyword evidence="2" id="KW-0342">GTP-binding</keyword>
<evidence type="ECO:0000313" key="6">
    <source>
        <dbReference type="EMBL" id="KAJ3431776.1"/>
    </source>
</evidence>
<accession>A0AAV7YPU3</accession>
<dbReference type="GO" id="GO:0003924">
    <property type="term" value="F:GTPase activity"/>
    <property type="evidence" value="ECO:0007669"/>
    <property type="project" value="InterPro"/>
</dbReference>
<dbReference type="NCBIfam" id="TIGR00231">
    <property type="entry name" value="small_GTP"/>
    <property type="match status" value="1"/>
</dbReference>
<evidence type="ECO:0000256" key="4">
    <source>
        <dbReference type="ARBA" id="ARBA00067099"/>
    </source>
</evidence>